<dbReference type="Proteomes" id="UP000617531">
    <property type="component" value="Unassembled WGS sequence"/>
</dbReference>
<name>A0A8J3GQQ5_9MICO</name>
<comment type="caution">
    <text evidence="1">The sequence shown here is derived from an EMBL/GenBank/DDBJ whole genome shotgun (WGS) entry which is preliminary data.</text>
</comment>
<reference evidence="1" key="2">
    <citation type="submission" date="2020-09" db="EMBL/GenBank/DDBJ databases">
        <authorList>
            <person name="Sun Q."/>
            <person name="Zhou Y."/>
        </authorList>
    </citation>
    <scope>NUCLEOTIDE SEQUENCE</scope>
    <source>
        <strain evidence="1">CGMCC 1.16548</strain>
    </source>
</reference>
<proteinExistence type="predicted"/>
<keyword evidence="2" id="KW-1185">Reference proteome</keyword>
<dbReference type="AlphaFoldDB" id="A0A8J3GQQ5"/>
<protein>
    <submittedName>
        <fullName evidence="1">Uncharacterized protein</fullName>
    </submittedName>
</protein>
<evidence type="ECO:0000313" key="1">
    <source>
        <dbReference type="EMBL" id="GHF16064.1"/>
    </source>
</evidence>
<evidence type="ECO:0000313" key="2">
    <source>
        <dbReference type="Proteomes" id="UP000617531"/>
    </source>
</evidence>
<sequence length="133" mass="14309">MLTACVRSEICVLWVDYETPQQAYDDATLVVVGTAEPTGSTRDVLGVSMPVYVIDVAETLKGEAPDALEITPTPLTCMGDASEFPDGVDPLATDDDLVLFLDRDDTGWRPITPYDGVLSVPADGVLPFETTDR</sequence>
<accession>A0A8J3GQQ5</accession>
<reference evidence="1" key="1">
    <citation type="journal article" date="2014" name="Int. J. Syst. Evol. Microbiol.">
        <title>Complete genome sequence of Corynebacterium casei LMG S-19264T (=DSM 44701T), isolated from a smear-ripened cheese.</title>
        <authorList>
            <consortium name="US DOE Joint Genome Institute (JGI-PGF)"/>
            <person name="Walter F."/>
            <person name="Albersmeier A."/>
            <person name="Kalinowski J."/>
            <person name="Ruckert C."/>
        </authorList>
    </citation>
    <scope>NUCLEOTIDE SEQUENCE</scope>
    <source>
        <strain evidence="1">CGMCC 1.16548</strain>
    </source>
</reference>
<organism evidence="1 2">
    <name type="scientific">Pseudolysinimonas yzui</name>
    <dbReference type="NCBI Taxonomy" id="2708254"/>
    <lineage>
        <taxon>Bacteria</taxon>
        <taxon>Bacillati</taxon>
        <taxon>Actinomycetota</taxon>
        <taxon>Actinomycetes</taxon>
        <taxon>Micrococcales</taxon>
        <taxon>Microbacteriaceae</taxon>
        <taxon>Pseudolysinimonas</taxon>
    </lineage>
</organism>
<gene>
    <name evidence="1" type="ORF">GCM10011600_16460</name>
</gene>
<dbReference type="EMBL" id="BNAI01000002">
    <property type="protein sequence ID" value="GHF16064.1"/>
    <property type="molecule type" value="Genomic_DNA"/>
</dbReference>